<dbReference type="Proteomes" id="UP000463857">
    <property type="component" value="Chromosome"/>
</dbReference>
<evidence type="ECO:0000256" key="1">
    <source>
        <dbReference type="ARBA" id="ARBA00023015"/>
    </source>
</evidence>
<evidence type="ECO:0000313" key="5">
    <source>
        <dbReference type="EMBL" id="QHC01992.1"/>
    </source>
</evidence>
<dbReference type="SUPFAM" id="SSF46785">
    <property type="entry name" value="Winged helix' DNA-binding domain"/>
    <property type="match status" value="1"/>
</dbReference>
<feature type="domain" description="HTH gntR-type" evidence="4">
    <location>
        <begin position="6"/>
        <end position="73"/>
    </location>
</feature>
<evidence type="ECO:0000256" key="3">
    <source>
        <dbReference type="ARBA" id="ARBA00023163"/>
    </source>
</evidence>
<dbReference type="Pfam" id="PF00392">
    <property type="entry name" value="GntR"/>
    <property type="match status" value="1"/>
</dbReference>
<dbReference type="GO" id="GO:0003677">
    <property type="term" value="F:DNA binding"/>
    <property type="evidence" value="ECO:0007669"/>
    <property type="project" value="UniProtKB-KW"/>
</dbReference>
<dbReference type="InterPro" id="IPR036388">
    <property type="entry name" value="WH-like_DNA-bd_sf"/>
</dbReference>
<dbReference type="RefSeq" id="WP_159547116.1">
    <property type="nucleotide sequence ID" value="NZ_CP047156.1"/>
</dbReference>
<dbReference type="Gene3D" id="1.20.120.530">
    <property type="entry name" value="GntR ligand-binding domain-like"/>
    <property type="match status" value="1"/>
</dbReference>
<keyword evidence="3" id="KW-0804">Transcription</keyword>
<dbReference type="AlphaFoldDB" id="A0A7L4YSF5"/>
<evidence type="ECO:0000313" key="6">
    <source>
        <dbReference type="Proteomes" id="UP000463857"/>
    </source>
</evidence>
<sequence>MATKTQSRAARVHDLVRADILAGRLRPGAPLRLAALAQAYDASMSVVREALGRLAEHKLAVLSPNQGFRVVEVSIDDLRALTELRILIEGKALERSIAVGDLQWEAAVVSAHHLLERAGEETSADGHPTDEWSDAHAAFHHALIAACDNQRMLDLASSLRDSAEIYRQLSAAGEGAADRDVAGEHRSLMELATRRSPEAVDVLATHLQRTTDLLLSSPLLGELEDQAGPPGSR</sequence>
<dbReference type="EMBL" id="CP047156">
    <property type="protein sequence ID" value="QHC01992.1"/>
    <property type="molecule type" value="Genomic_DNA"/>
</dbReference>
<dbReference type="SMART" id="SM00345">
    <property type="entry name" value="HTH_GNTR"/>
    <property type="match status" value="1"/>
</dbReference>
<dbReference type="InterPro" id="IPR036390">
    <property type="entry name" value="WH_DNA-bd_sf"/>
</dbReference>
<accession>A0A7L4YSF5</accession>
<keyword evidence="1" id="KW-0805">Transcription regulation</keyword>
<evidence type="ECO:0000259" key="4">
    <source>
        <dbReference type="PROSITE" id="PS50949"/>
    </source>
</evidence>
<gene>
    <name evidence="5" type="ORF">EK0264_18050</name>
</gene>
<organism evidence="5 6">
    <name type="scientific">Epidermidibacterium keratini</name>
    <dbReference type="NCBI Taxonomy" id="1891644"/>
    <lineage>
        <taxon>Bacteria</taxon>
        <taxon>Bacillati</taxon>
        <taxon>Actinomycetota</taxon>
        <taxon>Actinomycetes</taxon>
        <taxon>Sporichthyales</taxon>
        <taxon>Sporichthyaceae</taxon>
        <taxon>Epidermidibacterium</taxon>
    </lineage>
</organism>
<keyword evidence="2" id="KW-0238">DNA-binding</keyword>
<reference evidence="5 6" key="1">
    <citation type="journal article" date="2018" name="Int. J. Syst. Evol. Microbiol.">
        <title>Epidermidibacterium keratini gen. nov., sp. nov., a member of the family Sporichthyaceae, isolated from keratin epidermis.</title>
        <authorList>
            <person name="Lee D.G."/>
            <person name="Trujillo M.E."/>
            <person name="Kang S."/>
            <person name="Nam J.J."/>
            <person name="Kim Y.J."/>
        </authorList>
    </citation>
    <scope>NUCLEOTIDE SEQUENCE [LARGE SCALE GENOMIC DNA]</scope>
    <source>
        <strain evidence="5 6">EPI-7</strain>
    </source>
</reference>
<dbReference type="Pfam" id="PF07729">
    <property type="entry name" value="FCD"/>
    <property type="match status" value="1"/>
</dbReference>
<dbReference type="SUPFAM" id="SSF48008">
    <property type="entry name" value="GntR ligand-binding domain-like"/>
    <property type="match status" value="1"/>
</dbReference>
<dbReference type="InterPro" id="IPR000524">
    <property type="entry name" value="Tscrpt_reg_HTH_GntR"/>
</dbReference>
<dbReference type="PANTHER" id="PTHR43537">
    <property type="entry name" value="TRANSCRIPTIONAL REGULATOR, GNTR FAMILY"/>
    <property type="match status" value="1"/>
</dbReference>
<dbReference type="PROSITE" id="PS50949">
    <property type="entry name" value="HTH_GNTR"/>
    <property type="match status" value="1"/>
</dbReference>
<dbReference type="KEGG" id="eke:EK0264_18050"/>
<dbReference type="OrthoDB" id="3864082at2"/>
<keyword evidence="6" id="KW-1185">Reference proteome</keyword>
<dbReference type="InterPro" id="IPR008920">
    <property type="entry name" value="TF_FadR/GntR_C"/>
</dbReference>
<dbReference type="InParanoid" id="A0A7L4YSF5"/>
<evidence type="ECO:0000256" key="2">
    <source>
        <dbReference type="ARBA" id="ARBA00023125"/>
    </source>
</evidence>
<dbReference type="Gene3D" id="1.10.10.10">
    <property type="entry name" value="Winged helix-like DNA-binding domain superfamily/Winged helix DNA-binding domain"/>
    <property type="match status" value="1"/>
</dbReference>
<dbReference type="GO" id="GO:0003700">
    <property type="term" value="F:DNA-binding transcription factor activity"/>
    <property type="evidence" value="ECO:0007669"/>
    <property type="project" value="InterPro"/>
</dbReference>
<protein>
    <submittedName>
        <fullName evidence="5">FCD domain-containing protein</fullName>
    </submittedName>
</protein>
<dbReference type="InterPro" id="IPR011711">
    <property type="entry name" value="GntR_C"/>
</dbReference>
<name>A0A7L4YSF5_9ACTN</name>
<proteinExistence type="predicted"/>
<dbReference type="SMART" id="SM00895">
    <property type="entry name" value="FCD"/>
    <property type="match status" value="1"/>
</dbReference>
<dbReference type="PANTHER" id="PTHR43537:SF20">
    <property type="entry name" value="HTH-TYPE TRANSCRIPTIONAL REPRESSOR GLAR"/>
    <property type="match status" value="1"/>
</dbReference>